<evidence type="ECO:0000313" key="2">
    <source>
        <dbReference type="EMBL" id="MZR22871.1"/>
    </source>
</evidence>
<dbReference type="PANTHER" id="PTHR43677:SF4">
    <property type="entry name" value="QUINONE OXIDOREDUCTASE-LIKE PROTEIN 2"/>
    <property type="match status" value="1"/>
</dbReference>
<dbReference type="OrthoDB" id="9788224at2"/>
<dbReference type="GO" id="GO:0008270">
    <property type="term" value="F:zinc ion binding"/>
    <property type="evidence" value="ECO:0007669"/>
    <property type="project" value="InterPro"/>
</dbReference>
<dbReference type="Gene3D" id="3.40.50.720">
    <property type="entry name" value="NAD(P)-binding Rossmann-like Domain"/>
    <property type="match status" value="1"/>
</dbReference>
<dbReference type="EMBL" id="WTVA01000004">
    <property type="protein sequence ID" value="MZR22871.1"/>
    <property type="molecule type" value="Genomic_DNA"/>
</dbReference>
<reference evidence="2 3" key="1">
    <citation type="journal article" date="2014" name="Int. J. Syst. Evol. Microbiol.">
        <title>Sneathiella chungangensis sp. nov., isolated from a marine sand, and emended description of the genus Sneathiella.</title>
        <authorList>
            <person name="Siamphan C."/>
            <person name="Kim H."/>
            <person name="Lee J.S."/>
            <person name="Kim W."/>
        </authorList>
    </citation>
    <scope>NUCLEOTIDE SEQUENCE [LARGE SCALE GENOMIC DNA]</scope>
    <source>
        <strain evidence="2 3">KCTC 32476</strain>
    </source>
</reference>
<dbReference type="InterPro" id="IPR011032">
    <property type="entry name" value="GroES-like_sf"/>
</dbReference>
<dbReference type="GO" id="GO:0016491">
    <property type="term" value="F:oxidoreductase activity"/>
    <property type="evidence" value="ECO:0007669"/>
    <property type="project" value="InterPro"/>
</dbReference>
<evidence type="ECO:0000259" key="1">
    <source>
        <dbReference type="SMART" id="SM00829"/>
    </source>
</evidence>
<proteinExistence type="predicted"/>
<accession>A0A845MGQ8</accession>
<dbReference type="SUPFAM" id="SSF51735">
    <property type="entry name" value="NAD(P)-binding Rossmann-fold domains"/>
    <property type="match status" value="1"/>
</dbReference>
<dbReference type="AlphaFoldDB" id="A0A845MGQ8"/>
<dbReference type="InterPro" id="IPR013149">
    <property type="entry name" value="ADH-like_C"/>
</dbReference>
<dbReference type="InterPro" id="IPR036291">
    <property type="entry name" value="NAD(P)-bd_dom_sf"/>
</dbReference>
<organism evidence="2 3">
    <name type="scientific">Sneathiella chungangensis</name>
    <dbReference type="NCBI Taxonomy" id="1418234"/>
    <lineage>
        <taxon>Bacteria</taxon>
        <taxon>Pseudomonadati</taxon>
        <taxon>Pseudomonadota</taxon>
        <taxon>Alphaproteobacteria</taxon>
        <taxon>Sneathiellales</taxon>
        <taxon>Sneathiellaceae</taxon>
        <taxon>Sneathiella</taxon>
    </lineage>
</organism>
<gene>
    <name evidence="2" type="ORF">GQF03_11060</name>
</gene>
<dbReference type="PANTHER" id="PTHR43677">
    <property type="entry name" value="SHORT-CHAIN DEHYDROGENASE/REDUCTASE"/>
    <property type="match status" value="1"/>
</dbReference>
<dbReference type="Proteomes" id="UP000445696">
    <property type="component" value="Unassembled WGS sequence"/>
</dbReference>
<dbReference type="Pfam" id="PF00107">
    <property type="entry name" value="ADH_zinc_N"/>
    <property type="match status" value="1"/>
</dbReference>
<dbReference type="SUPFAM" id="SSF50129">
    <property type="entry name" value="GroES-like"/>
    <property type="match status" value="1"/>
</dbReference>
<dbReference type="InterPro" id="IPR002364">
    <property type="entry name" value="Quin_OxRdtase/zeta-crystal_CS"/>
</dbReference>
<dbReference type="CDD" id="cd08241">
    <property type="entry name" value="QOR1"/>
    <property type="match status" value="1"/>
</dbReference>
<dbReference type="RefSeq" id="WP_161339328.1">
    <property type="nucleotide sequence ID" value="NZ_JBHSDG010000004.1"/>
</dbReference>
<dbReference type="InterPro" id="IPR013154">
    <property type="entry name" value="ADH-like_N"/>
</dbReference>
<feature type="domain" description="Enoyl reductase (ER)" evidence="1">
    <location>
        <begin position="12"/>
        <end position="322"/>
    </location>
</feature>
<sequence length="325" mass="33710">MMRALICTDFAGPPSLHVEDVQTPRPEAGEVLIEVVAAGICFADTLMSRNKHQNKHEPPFSTGMEVGGIVAGLGPDVDGLKIGDSVAALVYDGGHAEYVCAKAYETFLLPEGCDPVQAAALLSVALTSEIALVEKGRVAPGDTVLIGGAAGGVGLSAVQLAKFHSARVIAAVSDDAKAAACLAAGADAAIIYGPDLREQVKAANEGRDVDIVLDPVGGSFAEQAAHCLDWDGRYLVIGFAGGGIPNFAANRLLVKNRSVLGVVLGYYRWRKPARLAEAADVVLQAIRDGALNVPTAPLEGLEAVPGAMLRIENRQMIGKAVVKLT</sequence>
<dbReference type="Gene3D" id="3.90.180.10">
    <property type="entry name" value="Medium-chain alcohol dehydrogenases, catalytic domain"/>
    <property type="match status" value="1"/>
</dbReference>
<dbReference type="SMART" id="SM00829">
    <property type="entry name" value="PKS_ER"/>
    <property type="match status" value="1"/>
</dbReference>
<dbReference type="InterPro" id="IPR051397">
    <property type="entry name" value="Zn-ADH-like_protein"/>
</dbReference>
<keyword evidence="3" id="KW-1185">Reference proteome</keyword>
<evidence type="ECO:0000313" key="3">
    <source>
        <dbReference type="Proteomes" id="UP000445696"/>
    </source>
</evidence>
<comment type="caution">
    <text evidence="2">The sequence shown here is derived from an EMBL/GenBank/DDBJ whole genome shotgun (WGS) entry which is preliminary data.</text>
</comment>
<dbReference type="Pfam" id="PF08240">
    <property type="entry name" value="ADH_N"/>
    <property type="match status" value="1"/>
</dbReference>
<dbReference type="InterPro" id="IPR020843">
    <property type="entry name" value="ER"/>
</dbReference>
<protein>
    <submittedName>
        <fullName evidence="2">Zinc-binding dehydrogenase</fullName>
    </submittedName>
</protein>
<name>A0A845MGQ8_9PROT</name>
<dbReference type="PROSITE" id="PS01162">
    <property type="entry name" value="QOR_ZETA_CRYSTAL"/>
    <property type="match status" value="1"/>
</dbReference>